<feature type="compositionally biased region" description="Low complexity" evidence="1">
    <location>
        <begin position="1"/>
        <end position="16"/>
    </location>
</feature>
<dbReference type="Ensembl" id="ENSAZOT00000032385.1">
    <property type="protein sequence ID" value="ENSAZOP00000030268.1"/>
    <property type="gene ID" value="ENSAZOG00000018861.1"/>
</dbReference>
<evidence type="ECO:0000313" key="3">
    <source>
        <dbReference type="Proteomes" id="UP000694549"/>
    </source>
</evidence>
<keyword evidence="3" id="KW-1185">Reference proteome</keyword>
<protein>
    <submittedName>
        <fullName evidence="2">Uncharacterized protein</fullName>
    </submittedName>
</protein>
<dbReference type="Proteomes" id="UP000694549">
    <property type="component" value="Unplaced"/>
</dbReference>
<feature type="compositionally biased region" description="Pro residues" evidence="1">
    <location>
        <begin position="17"/>
        <end position="30"/>
    </location>
</feature>
<feature type="region of interest" description="Disordered" evidence="1">
    <location>
        <begin position="1"/>
        <end position="36"/>
    </location>
</feature>
<sequence length="106" mass="11110">SSSSPSSSSAAARPVSPCSPPRAQPPPASPGPFATRSPLFIFAERSPAPMSCDKATQTPSPPCQAVSHYLSAMGDLMQVSQPCVANTRGTARQGCWSCAAWRRGWF</sequence>
<accession>A0A8B9VXZ3</accession>
<evidence type="ECO:0000313" key="2">
    <source>
        <dbReference type="Ensembl" id="ENSAZOP00000030268.1"/>
    </source>
</evidence>
<reference evidence="2" key="2">
    <citation type="submission" date="2025-09" db="UniProtKB">
        <authorList>
            <consortium name="Ensembl"/>
        </authorList>
    </citation>
    <scope>IDENTIFICATION</scope>
</reference>
<reference evidence="2" key="1">
    <citation type="submission" date="2025-08" db="UniProtKB">
        <authorList>
            <consortium name="Ensembl"/>
        </authorList>
    </citation>
    <scope>IDENTIFICATION</scope>
</reference>
<evidence type="ECO:0000256" key="1">
    <source>
        <dbReference type="SAM" id="MobiDB-lite"/>
    </source>
</evidence>
<proteinExistence type="predicted"/>
<organism evidence="2 3">
    <name type="scientific">Anas zonorhyncha</name>
    <name type="common">Eastern spot-billed duck</name>
    <dbReference type="NCBI Taxonomy" id="75864"/>
    <lineage>
        <taxon>Eukaryota</taxon>
        <taxon>Metazoa</taxon>
        <taxon>Chordata</taxon>
        <taxon>Craniata</taxon>
        <taxon>Vertebrata</taxon>
        <taxon>Euteleostomi</taxon>
        <taxon>Archelosauria</taxon>
        <taxon>Archosauria</taxon>
        <taxon>Dinosauria</taxon>
        <taxon>Saurischia</taxon>
        <taxon>Theropoda</taxon>
        <taxon>Coelurosauria</taxon>
        <taxon>Aves</taxon>
        <taxon>Neognathae</taxon>
        <taxon>Galloanserae</taxon>
        <taxon>Anseriformes</taxon>
        <taxon>Anatidae</taxon>
        <taxon>Anatinae</taxon>
        <taxon>Anas</taxon>
    </lineage>
</organism>
<dbReference type="AlphaFoldDB" id="A0A8B9VXZ3"/>
<name>A0A8B9VXZ3_9AVES</name>